<feature type="transmembrane region" description="Helical" evidence="1">
    <location>
        <begin position="21"/>
        <end position="41"/>
    </location>
</feature>
<keyword evidence="1" id="KW-0472">Membrane</keyword>
<gene>
    <name evidence="2" type="ORF">WH47_05867</name>
</gene>
<keyword evidence="3" id="KW-1185">Reference proteome</keyword>
<proteinExistence type="predicted"/>
<accession>A0A0L7QTK8</accession>
<organism evidence="2 3">
    <name type="scientific">Habropoda laboriosa</name>
    <dbReference type="NCBI Taxonomy" id="597456"/>
    <lineage>
        <taxon>Eukaryota</taxon>
        <taxon>Metazoa</taxon>
        <taxon>Ecdysozoa</taxon>
        <taxon>Arthropoda</taxon>
        <taxon>Hexapoda</taxon>
        <taxon>Insecta</taxon>
        <taxon>Pterygota</taxon>
        <taxon>Neoptera</taxon>
        <taxon>Endopterygota</taxon>
        <taxon>Hymenoptera</taxon>
        <taxon>Apocrita</taxon>
        <taxon>Aculeata</taxon>
        <taxon>Apoidea</taxon>
        <taxon>Anthophila</taxon>
        <taxon>Apidae</taxon>
        <taxon>Habropoda</taxon>
    </lineage>
</organism>
<protein>
    <submittedName>
        <fullName evidence="2">Uncharacterized protein</fullName>
    </submittedName>
</protein>
<dbReference type="EMBL" id="KQ414741">
    <property type="protein sequence ID" value="KOC61978.1"/>
    <property type="molecule type" value="Genomic_DNA"/>
</dbReference>
<keyword evidence="1" id="KW-1133">Transmembrane helix</keyword>
<dbReference type="AlphaFoldDB" id="A0A0L7QTK8"/>
<evidence type="ECO:0000313" key="3">
    <source>
        <dbReference type="Proteomes" id="UP000053825"/>
    </source>
</evidence>
<reference evidence="2 3" key="1">
    <citation type="submission" date="2015-07" db="EMBL/GenBank/DDBJ databases">
        <title>The genome of Habropoda laboriosa.</title>
        <authorList>
            <person name="Pan H."/>
            <person name="Kapheim K."/>
        </authorList>
    </citation>
    <scope>NUCLEOTIDE SEQUENCE [LARGE SCALE GENOMIC DNA]</scope>
    <source>
        <strain evidence="2">0110345459</strain>
    </source>
</reference>
<evidence type="ECO:0000313" key="2">
    <source>
        <dbReference type="EMBL" id="KOC61978.1"/>
    </source>
</evidence>
<name>A0A0L7QTK8_9HYME</name>
<dbReference type="Proteomes" id="UP000053825">
    <property type="component" value="Unassembled WGS sequence"/>
</dbReference>
<evidence type="ECO:0000256" key="1">
    <source>
        <dbReference type="SAM" id="Phobius"/>
    </source>
</evidence>
<keyword evidence="1" id="KW-0812">Transmembrane</keyword>
<sequence length="57" mass="6780">MFKFLLYLFKNKNPDHIMTVKSRWALVYAIMATNALLYYMYTKSEDNYPTDSESLST</sequence>